<name>W4LI05_9BACT</name>
<dbReference type="InterPro" id="IPR011335">
    <property type="entry name" value="Restrct_endonuc-II-like"/>
</dbReference>
<dbReference type="Pfam" id="PF05685">
    <property type="entry name" value="Uma2"/>
    <property type="match status" value="1"/>
</dbReference>
<keyword evidence="3" id="KW-1185">Reference proteome</keyword>
<organism evidence="2 3">
    <name type="scientific">Candidatus Entotheonella gemina</name>
    <dbReference type="NCBI Taxonomy" id="1429439"/>
    <lineage>
        <taxon>Bacteria</taxon>
        <taxon>Pseudomonadati</taxon>
        <taxon>Nitrospinota/Tectimicrobiota group</taxon>
        <taxon>Candidatus Tectimicrobiota</taxon>
        <taxon>Candidatus Entotheonellia</taxon>
        <taxon>Candidatus Entotheonellales</taxon>
        <taxon>Candidatus Entotheonellaceae</taxon>
        <taxon>Candidatus Entotheonella</taxon>
    </lineage>
</organism>
<comment type="caution">
    <text evidence="2">The sequence shown here is derived from an EMBL/GenBank/DDBJ whole genome shotgun (WGS) entry which is preliminary data.</text>
</comment>
<dbReference type="HOGENOM" id="CLU_098557_0_0_7"/>
<dbReference type="Proteomes" id="UP000019140">
    <property type="component" value="Unassembled WGS sequence"/>
</dbReference>
<dbReference type="InterPro" id="IPR008538">
    <property type="entry name" value="Uma2"/>
</dbReference>
<gene>
    <name evidence="2" type="ORF">ETSY2_44800</name>
</gene>
<dbReference type="InterPro" id="IPR012296">
    <property type="entry name" value="Nuclease_put_TT1808"/>
</dbReference>
<dbReference type="AlphaFoldDB" id="W4LI05"/>
<dbReference type="EMBL" id="AZHX01002074">
    <property type="protein sequence ID" value="ETW97325.1"/>
    <property type="molecule type" value="Genomic_DNA"/>
</dbReference>
<dbReference type="SUPFAM" id="SSF52980">
    <property type="entry name" value="Restriction endonuclease-like"/>
    <property type="match status" value="1"/>
</dbReference>
<evidence type="ECO:0000313" key="2">
    <source>
        <dbReference type="EMBL" id="ETW97325.1"/>
    </source>
</evidence>
<dbReference type="CDD" id="cd06260">
    <property type="entry name" value="DUF820-like"/>
    <property type="match status" value="1"/>
</dbReference>
<protein>
    <recommendedName>
        <fullName evidence="1">Putative restriction endonuclease domain-containing protein</fullName>
    </recommendedName>
</protein>
<evidence type="ECO:0000313" key="3">
    <source>
        <dbReference type="Proteomes" id="UP000019140"/>
    </source>
</evidence>
<evidence type="ECO:0000259" key="1">
    <source>
        <dbReference type="Pfam" id="PF05685"/>
    </source>
</evidence>
<proteinExistence type="predicted"/>
<feature type="domain" description="Putative restriction endonuclease" evidence="1">
    <location>
        <begin position="19"/>
        <end position="175"/>
    </location>
</feature>
<accession>W4LI05</accession>
<dbReference type="Gene3D" id="3.90.1570.10">
    <property type="entry name" value="tt1808, chain A"/>
    <property type="match status" value="1"/>
</dbReference>
<dbReference type="PANTHER" id="PTHR47152">
    <property type="entry name" value="SLR2084 PROTEIN-RELATED"/>
    <property type="match status" value="1"/>
</dbReference>
<reference evidence="2 3" key="1">
    <citation type="journal article" date="2014" name="Nature">
        <title>An environmental bacterial taxon with a large and distinct metabolic repertoire.</title>
        <authorList>
            <person name="Wilson M.C."/>
            <person name="Mori T."/>
            <person name="Ruckert C."/>
            <person name="Uria A.R."/>
            <person name="Helf M.J."/>
            <person name="Takada K."/>
            <person name="Gernert C."/>
            <person name="Steffens U.A."/>
            <person name="Heycke N."/>
            <person name="Schmitt S."/>
            <person name="Rinke C."/>
            <person name="Helfrich E.J."/>
            <person name="Brachmann A.O."/>
            <person name="Gurgui C."/>
            <person name="Wakimoto T."/>
            <person name="Kracht M."/>
            <person name="Crusemann M."/>
            <person name="Hentschel U."/>
            <person name="Abe I."/>
            <person name="Matsunaga S."/>
            <person name="Kalinowski J."/>
            <person name="Takeyama H."/>
            <person name="Piel J."/>
        </authorList>
    </citation>
    <scope>NUCLEOTIDE SEQUENCE [LARGE SCALE GENOMIC DNA]</scope>
    <source>
        <strain evidence="3">TSY2</strain>
    </source>
</reference>
<sequence>MATVVSPPEQRVLLENITWELYERLLEAHRDCSVPRFTYDRGRLEIMSPSAEHEQIKETVSLLINIVAEEMGINAEGFGSTTFRRRDIDRGFEPDACFYTANLARVKGKTELDLEIDPPPDVVVEIDITRSSLNKFAVFAHLGIPEVWRYDGERLRIMTLVDSDYVEAPQSAMFPRVTSERVSEFLEASRIEERLSWLRSVRDWARGLREAGKV</sequence>